<feature type="region of interest" description="Disordered" evidence="4">
    <location>
        <begin position="438"/>
        <end position="466"/>
    </location>
</feature>
<evidence type="ECO:0000313" key="6">
    <source>
        <dbReference type="Proteomes" id="UP000077684"/>
    </source>
</evidence>
<dbReference type="InterPro" id="IPR001680">
    <property type="entry name" value="WD40_rpt"/>
</dbReference>
<name>A0A8X7MVN6_9BASI</name>
<gene>
    <name evidence="5" type="ORF">A4X06_0g2551</name>
</gene>
<evidence type="ECO:0000256" key="4">
    <source>
        <dbReference type="SAM" id="MobiDB-lite"/>
    </source>
</evidence>
<dbReference type="InterPro" id="IPR051959">
    <property type="entry name" value="PAK1-Kinase_Regulator"/>
</dbReference>
<feature type="compositionally biased region" description="Pro residues" evidence="4">
    <location>
        <begin position="156"/>
        <end position="165"/>
    </location>
</feature>
<accession>A0A8X7MVN6</accession>
<evidence type="ECO:0008006" key="7">
    <source>
        <dbReference type="Google" id="ProtNLM"/>
    </source>
</evidence>
<sequence>MAGKRKHPQGEGRPSSSSGAGGSGRPTATVFRKSAKKARLDGDVSTGSNSQTRKPVPGNSRGGATECNLKPPVKPKPQPQRTRPKDQPKPKTKHEFIQQKKAAALAEKEKAASVGAKKVEAKKAAERKAVNTMELGVRGQAKANGKGKGKKTKTKPVPPALVIPPPPAPATSFRIVTGSYERLLYGFQATLSPSTSEATLSVTLKPYFIFPAHVSAIKTVACGPEGSRWLATGGTDELIKIWDLKKRVEVGALTGHEGTITSLSFPSRTFLISTGSDGRINIFRARDWALLRTLKGHTGSINSAAVHPSGRLALSVGKDRTIRMWDLMRAKGAASTKLGVEGETIRWDSRGERFVVLSSTGAGEGIVFRTDMTRLHALEGMKRLHDVQFVRARMTRARAGAGEEEEGTVEVEHELMLVASEDKSVHVFDLDQSALEELEREQQKAKAKAGTGAEGDEEEDDDEEDEAVPLVEIGRLVGHGNRVKAVGIQHVLVPTSSPEPTSTSPATTLLATTICSDGQIRVFDLAPLLHLRSDPTSASSAIPAEAVPELEAIAAHDTKGSRLTCLSIASGGGGTKSAAERALAGKGRALSGENGDEDGEEDDEDDDADVGDEGDPFLDSDVGSESAVDTEDEDDDDEEDDDDVDLEAEAEELARLEKEIEEARKSGLEIPSDLEDDDDEDDDDEAFESFDVEGGDEDEDEEEDEGEDEEE</sequence>
<dbReference type="PROSITE" id="PS00678">
    <property type="entry name" value="WD_REPEATS_1"/>
    <property type="match status" value="2"/>
</dbReference>
<feature type="repeat" description="WD" evidence="3">
    <location>
        <begin position="253"/>
        <end position="293"/>
    </location>
</feature>
<evidence type="ECO:0000256" key="1">
    <source>
        <dbReference type="ARBA" id="ARBA00022574"/>
    </source>
</evidence>
<feature type="compositionally biased region" description="Basic residues" evidence="4">
    <location>
        <begin position="145"/>
        <end position="154"/>
    </location>
</feature>
<proteinExistence type="predicted"/>
<feature type="region of interest" description="Disordered" evidence="4">
    <location>
        <begin position="569"/>
        <end position="711"/>
    </location>
</feature>
<dbReference type="EMBL" id="LWDE02000200">
    <property type="protein sequence ID" value="KAE8251748.1"/>
    <property type="molecule type" value="Genomic_DNA"/>
</dbReference>
<dbReference type="PANTHER" id="PTHR44675:SF1">
    <property type="entry name" value="P21-ACTIVATED PROTEIN KINASE-INTERACTING PROTEIN 1"/>
    <property type="match status" value="1"/>
</dbReference>
<feature type="compositionally biased region" description="Acidic residues" evidence="4">
    <location>
        <begin position="594"/>
        <end position="618"/>
    </location>
</feature>
<feature type="compositionally biased region" description="Acidic residues" evidence="4">
    <location>
        <begin position="628"/>
        <end position="651"/>
    </location>
</feature>
<dbReference type="AlphaFoldDB" id="A0A8X7MVN6"/>
<dbReference type="SMART" id="SM00320">
    <property type="entry name" value="WD40"/>
    <property type="match status" value="4"/>
</dbReference>
<feature type="repeat" description="WD" evidence="3">
    <location>
        <begin position="210"/>
        <end position="252"/>
    </location>
</feature>
<reference evidence="5" key="1">
    <citation type="submission" date="2016-04" db="EMBL/GenBank/DDBJ databases">
        <authorList>
            <person name="Nguyen H.D."/>
            <person name="Samba Siva P."/>
            <person name="Cullis J."/>
            <person name="Levesque C.A."/>
            <person name="Hambleton S."/>
        </authorList>
    </citation>
    <scope>NUCLEOTIDE SEQUENCE</scope>
    <source>
        <strain evidence="5">DAOMC 236426</strain>
    </source>
</reference>
<dbReference type="PROSITE" id="PS50082">
    <property type="entry name" value="WD_REPEATS_2"/>
    <property type="match status" value="3"/>
</dbReference>
<dbReference type="Gene3D" id="2.130.10.10">
    <property type="entry name" value="YVTN repeat-like/Quinoprotein amine dehydrogenase"/>
    <property type="match status" value="1"/>
</dbReference>
<evidence type="ECO:0000256" key="2">
    <source>
        <dbReference type="ARBA" id="ARBA00022737"/>
    </source>
</evidence>
<dbReference type="SUPFAM" id="SSF50978">
    <property type="entry name" value="WD40 repeat-like"/>
    <property type="match status" value="1"/>
</dbReference>
<organism evidence="5 6">
    <name type="scientific">Tilletia controversa</name>
    <name type="common">dwarf bunt fungus</name>
    <dbReference type="NCBI Taxonomy" id="13291"/>
    <lineage>
        <taxon>Eukaryota</taxon>
        <taxon>Fungi</taxon>
        <taxon>Dikarya</taxon>
        <taxon>Basidiomycota</taxon>
        <taxon>Ustilaginomycotina</taxon>
        <taxon>Exobasidiomycetes</taxon>
        <taxon>Tilletiales</taxon>
        <taxon>Tilletiaceae</taxon>
        <taxon>Tilletia</taxon>
    </lineage>
</organism>
<feature type="compositionally biased region" description="Basic and acidic residues" evidence="4">
    <location>
        <begin position="652"/>
        <end position="667"/>
    </location>
</feature>
<feature type="compositionally biased region" description="Acidic residues" evidence="4">
    <location>
        <begin position="454"/>
        <end position="466"/>
    </location>
</feature>
<feature type="compositionally biased region" description="Basic and acidic residues" evidence="4">
    <location>
        <begin position="83"/>
        <end position="98"/>
    </location>
</feature>
<comment type="caution">
    <text evidence="5">The sequence shown here is derived from an EMBL/GenBank/DDBJ whole genome shotgun (WGS) entry which is preliminary data.</text>
</comment>
<dbReference type="InterPro" id="IPR036322">
    <property type="entry name" value="WD40_repeat_dom_sf"/>
</dbReference>
<dbReference type="PANTHER" id="PTHR44675">
    <property type="entry name" value="PAK1 INTERACTING PROTEIN 1"/>
    <property type="match status" value="1"/>
</dbReference>
<reference evidence="5" key="2">
    <citation type="journal article" date="2019" name="IMA Fungus">
        <title>Genome sequencing and comparison of five Tilletia species to identify candidate genes for the detection of regulated species infecting wheat.</title>
        <authorList>
            <person name="Nguyen H.D.T."/>
            <person name="Sultana T."/>
            <person name="Kesanakurti P."/>
            <person name="Hambleton S."/>
        </authorList>
    </citation>
    <scope>NUCLEOTIDE SEQUENCE</scope>
    <source>
        <strain evidence="5">DAOMC 236426</strain>
    </source>
</reference>
<evidence type="ECO:0000256" key="3">
    <source>
        <dbReference type="PROSITE-ProRule" id="PRU00221"/>
    </source>
</evidence>
<evidence type="ECO:0000313" key="5">
    <source>
        <dbReference type="EMBL" id="KAE8251748.1"/>
    </source>
</evidence>
<dbReference type="PROSITE" id="PS50294">
    <property type="entry name" value="WD_REPEATS_REGION"/>
    <property type="match status" value="2"/>
</dbReference>
<dbReference type="InterPro" id="IPR015943">
    <property type="entry name" value="WD40/YVTN_repeat-like_dom_sf"/>
</dbReference>
<keyword evidence="1 3" id="KW-0853">WD repeat</keyword>
<keyword evidence="2" id="KW-0677">Repeat</keyword>
<feature type="region of interest" description="Disordered" evidence="4">
    <location>
        <begin position="1"/>
        <end position="99"/>
    </location>
</feature>
<feature type="compositionally biased region" description="Acidic residues" evidence="4">
    <location>
        <begin position="672"/>
        <end position="711"/>
    </location>
</feature>
<protein>
    <recommendedName>
        <fullName evidence="7">WD40 repeat-like protein</fullName>
    </recommendedName>
</protein>
<dbReference type="InterPro" id="IPR019775">
    <property type="entry name" value="WD40_repeat_CS"/>
</dbReference>
<feature type="region of interest" description="Disordered" evidence="4">
    <location>
        <begin position="140"/>
        <end position="165"/>
    </location>
</feature>
<keyword evidence="6" id="KW-1185">Reference proteome</keyword>
<dbReference type="Pfam" id="PF00400">
    <property type="entry name" value="WD40"/>
    <property type="match status" value="3"/>
</dbReference>
<dbReference type="Proteomes" id="UP000077684">
    <property type="component" value="Unassembled WGS sequence"/>
</dbReference>
<feature type="repeat" description="WD" evidence="3">
    <location>
        <begin position="294"/>
        <end position="335"/>
    </location>
</feature>